<evidence type="ECO:0000256" key="2">
    <source>
        <dbReference type="ARBA" id="ARBA00022884"/>
    </source>
</evidence>
<dbReference type="GO" id="GO:0000049">
    <property type="term" value="F:tRNA binding"/>
    <property type="evidence" value="ECO:0007669"/>
    <property type="project" value="UniProtKB-UniRule"/>
</dbReference>
<dbReference type="Gene3D" id="3.30.1940.10">
    <property type="entry name" value="YtpR-like"/>
    <property type="match status" value="1"/>
</dbReference>
<dbReference type="InterPro" id="IPR012340">
    <property type="entry name" value="NA-bd_OB-fold"/>
</dbReference>
<dbReference type="InterPro" id="IPR037154">
    <property type="entry name" value="YtpR-like_sf"/>
</dbReference>
<organism evidence="5 6">
    <name type="scientific">Lactococcus allomyrinae</name>
    <dbReference type="NCBI Taxonomy" id="2419773"/>
    <lineage>
        <taxon>Bacteria</taxon>
        <taxon>Bacillati</taxon>
        <taxon>Bacillota</taxon>
        <taxon>Bacilli</taxon>
        <taxon>Lactobacillales</taxon>
        <taxon>Streptococcaceae</taxon>
        <taxon>Lactococcus</taxon>
    </lineage>
</organism>
<evidence type="ECO:0000256" key="3">
    <source>
        <dbReference type="PROSITE-ProRule" id="PRU00209"/>
    </source>
</evidence>
<dbReference type="InterPro" id="IPR027855">
    <property type="entry name" value="DUF4479"/>
</dbReference>
<dbReference type="EMBL" id="CP032627">
    <property type="protein sequence ID" value="AYG01803.1"/>
    <property type="molecule type" value="Genomic_DNA"/>
</dbReference>
<accession>A0A387BD82</accession>
<dbReference type="RefSeq" id="WP_120773172.1">
    <property type="nucleotide sequence ID" value="NZ_CP032627.1"/>
</dbReference>
<evidence type="ECO:0000313" key="6">
    <source>
        <dbReference type="Proteomes" id="UP000269374"/>
    </source>
</evidence>
<dbReference type="Gene3D" id="2.40.50.140">
    <property type="entry name" value="Nucleic acid-binding proteins"/>
    <property type="match status" value="1"/>
</dbReference>
<evidence type="ECO:0000259" key="4">
    <source>
        <dbReference type="PROSITE" id="PS50886"/>
    </source>
</evidence>
<proteinExistence type="predicted"/>
<dbReference type="Pfam" id="PF01588">
    <property type="entry name" value="tRNA_bind"/>
    <property type="match status" value="1"/>
</dbReference>
<feature type="domain" description="TRNA-binding" evidence="4">
    <location>
        <begin position="93"/>
        <end position="204"/>
    </location>
</feature>
<gene>
    <name evidence="5" type="ORF">D7I46_12500</name>
</gene>
<dbReference type="Proteomes" id="UP000269374">
    <property type="component" value="Chromosome"/>
</dbReference>
<dbReference type="KEGG" id="lact:D7I46_12500"/>
<dbReference type="AlphaFoldDB" id="A0A387BD82"/>
<dbReference type="PROSITE" id="PS50886">
    <property type="entry name" value="TRBD"/>
    <property type="match status" value="1"/>
</dbReference>
<name>A0A387BD82_9LACT</name>
<dbReference type="SUPFAM" id="SSF50249">
    <property type="entry name" value="Nucleic acid-binding proteins"/>
    <property type="match status" value="1"/>
</dbReference>
<sequence>MIATYNTHVGDVLMLIVANDEGKKVNFERKGKIARVFVEETGATVAWNIFEAKSILSALTELEHNGQLFLSSDDVEILNKEFRKSGFDEVLVYDAQPKFVVAEIVEMEEHPDSDHLHVCKVNVGFKEPVQIVCGAPNAIVGLKTVAALPGAMMPNGALIFPGALRGVLSFGMLCSARELELPNAPQVRGIIELSQALSAGEKFDSKTMWKA</sequence>
<protein>
    <submittedName>
        <fullName evidence="5">DUF4479 domain-containing protein</fullName>
    </submittedName>
</protein>
<evidence type="ECO:0000256" key="1">
    <source>
        <dbReference type="ARBA" id="ARBA00022555"/>
    </source>
</evidence>
<dbReference type="Pfam" id="PF14794">
    <property type="entry name" value="DUF4479"/>
    <property type="match status" value="1"/>
</dbReference>
<dbReference type="InterPro" id="IPR033714">
    <property type="entry name" value="tRNA_bind_bactPheRS"/>
</dbReference>
<dbReference type="InterPro" id="IPR002547">
    <property type="entry name" value="tRNA-bd_dom"/>
</dbReference>
<dbReference type="NCBIfam" id="NF045760">
    <property type="entry name" value="YtpR"/>
    <property type="match status" value="1"/>
</dbReference>
<evidence type="ECO:0000313" key="5">
    <source>
        <dbReference type="EMBL" id="AYG01803.1"/>
    </source>
</evidence>
<dbReference type="OrthoDB" id="9805455at2"/>
<keyword evidence="2 3" id="KW-0694">RNA-binding</keyword>
<keyword evidence="1 3" id="KW-0820">tRNA-binding</keyword>
<keyword evidence="6" id="KW-1185">Reference proteome</keyword>
<dbReference type="CDD" id="cd02796">
    <property type="entry name" value="tRNA_bind_bactPheRS"/>
    <property type="match status" value="1"/>
</dbReference>
<reference evidence="5 6" key="1">
    <citation type="submission" date="2018-09" db="EMBL/GenBank/DDBJ databases">
        <title>Genome sequencing of strain 1JSPR-7.</title>
        <authorList>
            <person name="Heo J."/>
            <person name="Kim S.-J."/>
            <person name="Kwon S.-W."/>
        </authorList>
    </citation>
    <scope>NUCLEOTIDE SEQUENCE [LARGE SCALE GENOMIC DNA]</scope>
    <source>
        <strain evidence="5 6">1JSPR-7</strain>
    </source>
</reference>